<comment type="caution">
    <text evidence="1">The sequence shown here is derived from an EMBL/GenBank/DDBJ whole genome shotgun (WGS) entry which is preliminary data.</text>
</comment>
<dbReference type="AlphaFoldDB" id="A0A1J4KIE5"/>
<evidence type="ECO:0000313" key="2">
    <source>
        <dbReference type="Proteomes" id="UP000179807"/>
    </source>
</evidence>
<sequence>MGRHKKNEIMGDEMKRSVANEKDIARILLGDFKPEGSRGLQLLRMVAPKDITRESLIALCKSLSFFSHIRLERNYTRRRDLLIKWCDDNYDSLLPFFEQLEFTFTE</sequence>
<dbReference type="VEuPathDB" id="TrichDB:TRFO_19497"/>
<dbReference type="RefSeq" id="XP_068364139.1">
    <property type="nucleotide sequence ID" value="XM_068500822.1"/>
</dbReference>
<name>A0A1J4KIE5_9EUKA</name>
<gene>
    <name evidence="1" type="ORF">TRFO_19497</name>
</gene>
<dbReference type="EMBL" id="MLAK01000596">
    <property type="protein sequence ID" value="OHT11003.1"/>
    <property type="molecule type" value="Genomic_DNA"/>
</dbReference>
<keyword evidence="2" id="KW-1185">Reference proteome</keyword>
<dbReference type="Proteomes" id="UP000179807">
    <property type="component" value="Unassembled WGS sequence"/>
</dbReference>
<evidence type="ECO:0000313" key="1">
    <source>
        <dbReference type="EMBL" id="OHT11003.1"/>
    </source>
</evidence>
<proteinExistence type="predicted"/>
<accession>A0A1J4KIE5</accession>
<organism evidence="1 2">
    <name type="scientific">Tritrichomonas foetus</name>
    <dbReference type="NCBI Taxonomy" id="1144522"/>
    <lineage>
        <taxon>Eukaryota</taxon>
        <taxon>Metamonada</taxon>
        <taxon>Parabasalia</taxon>
        <taxon>Tritrichomonadida</taxon>
        <taxon>Tritrichomonadidae</taxon>
        <taxon>Tritrichomonas</taxon>
    </lineage>
</organism>
<dbReference type="GeneID" id="94835526"/>
<reference evidence="1" key="1">
    <citation type="submission" date="2016-10" db="EMBL/GenBank/DDBJ databases">
        <authorList>
            <person name="Benchimol M."/>
            <person name="Almeida L.G."/>
            <person name="Vasconcelos A.T."/>
            <person name="Perreira-Neves A."/>
            <person name="Rosa I.A."/>
            <person name="Tasca T."/>
            <person name="Bogo M.R."/>
            <person name="de Souza W."/>
        </authorList>
    </citation>
    <scope>NUCLEOTIDE SEQUENCE [LARGE SCALE GENOMIC DNA]</scope>
    <source>
        <strain evidence="1">K</strain>
    </source>
</reference>
<protein>
    <submittedName>
        <fullName evidence="1">Uncharacterized protein</fullName>
    </submittedName>
</protein>